<evidence type="ECO:0000313" key="2">
    <source>
        <dbReference type="Proteomes" id="UP000322791"/>
    </source>
</evidence>
<dbReference type="Proteomes" id="UP000322791">
    <property type="component" value="Unassembled WGS sequence"/>
</dbReference>
<dbReference type="EMBL" id="VTHL01000007">
    <property type="protein sequence ID" value="TYZ10589.1"/>
    <property type="molecule type" value="Genomic_DNA"/>
</dbReference>
<organism evidence="1 2">
    <name type="scientific">Hymenobacter lutimineralis</name>
    <dbReference type="NCBI Taxonomy" id="2606448"/>
    <lineage>
        <taxon>Bacteria</taxon>
        <taxon>Pseudomonadati</taxon>
        <taxon>Bacteroidota</taxon>
        <taxon>Cytophagia</taxon>
        <taxon>Cytophagales</taxon>
        <taxon>Hymenobacteraceae</taxon>
        <taxon>Hymenobacter</taxon>
    </lineage>
</organism>
<name>A0A5D6V6W5_9BACT</name>
<keyword evidence="2" id="KW-1185">Reference proteome</keyword>
<gene>
    <name evidence="1" type="ORF">FY528_09000</name>
</gene>
<comment type="caution">
    <text evidence="1">The sequence shown here is derived from an EMBL/GenBank/DDBJ whole genome shotgun (WGS) entry which is preliminary data.</text>
</comment>
<evidence type="ECO:0000313" key="1">
    <source>
        <dbReference type="EMBL" id="TYZ10589.1"/>
    </source>
</evidence>
<reference evidence="1 2" key="1">
    <citation type="submission" date="2019-08" db="EMBL/GenBank/DDBJ databases">
        <authorList>
            <person name="Seo M.-J."/>
        </authorList>
    </citation>
    <scope>NUCLEOTIDE SEQUENCE [LARGE SCALE GENOMIC DNA]</scope>
    <source>
        <strain evidence="1 2">KIGAM108</strain>
    </source>
</reference>
<sequence length="231" mass="26360">MMTSKNISQAKISFRSFINSCLAYKALLIEHELPLSIDMEELTGALRAQLFAKLLAVDAGLKMRFDMLRTEDAQQQLINNTIDLAGYSIVPQLKQFIAQLNKEFDLLGWYEGPHWMSMKMRNSTLGWLLHGYDLDIEQWLETERIDWTGRVAVLAYFTDMAIRLTQLRKLHQVTRNDSAGLHEIVRPSLAGYFIEEGCSGSIEPNEYTLMSELIPRLEEAGKLADFPNSLA</sequence>
<protein>
    <submittedName>
        <fullName evidence="1">Uncharacterized protein</fullName>
    </submittedName>
</protein>
<accession>A0A5D6V6W5</accession>
<dbReference type="AlphaFoldDB" id="A0A5D6V6W5"/>
<dbReference type="RefSeq" id="WP_149070663.1">
    <property type="nucleotide sequence ID" value="NZ_VTHL01000007.1"/>
</dbReference>
<proteinExistence type="predicted"/>